<keyword evidence="2" id="KW-1185">Reference proteome</keyword>
<dbReference type="HOGENOM" id="CLU_3148004_0_0_2"/>
<name>B8GHG2_METPE</name>
<gene>
    <name evidence="1" type="ordered locus">Mpal_1229</name>
</gene>
<protein>
    <submittedName>
        <fullName evidence="1">Uncharacterized protein</fullName>
    </submittedName>
</protein>
<dbReference type="EMBL" id="CP001338">
    <property type="protein sequence ID" value="ACL16567.1"/>
    <property type="molecule type" value="Genomic_DNA"/>
</dbReference>
<dbReference type="AlphaFoldDB" id="B8GHG2"/>
<accession>B8GHG2</accession>
<proteinExistence type="predicted"/>
<dbReference type="Proteomes" id="UP000002457">
    <property type="component" value="Chromosome"/>
</dbReference>
<evidence type="ECO:0000313" key="2">
    <source>
        <dbReference type="Proteomes" id="UP000002457"/>
    </source>
</evidence>
<reference evidence="1 2" key="1">
    <citation type="journal article" date="2015" name="Genome Announc.">
        <title>Complete Genome Sequence of Methanosphaerula palustris E1-9CT, a Hydrogenotrophic Methanogen Isolated from a Minerotrophic Fen Peatland.</title>
        <authorList>
            <person name="Cadillo-Quiroz H."/>
            <person name="Browne P."/>
            <person name="Kyrpides N."/>
            <person name="Woyke T."/>
            <person name="Goodwin L."/>
            <person name="Detter C."/>
            <person name="Yavitt J.B."/>
            <person name="Zinder S.H."/>
        </authorList>
    </citation>
    <scope>NUCLEOTIDE SEQUENCE [LARGE SCALE GENOMIC DNA]</scope>
    <source>
        <strain evidence="2">ATCC BAA-1556 / DSM 19958 / E1-9c</strain>
    </source>
</reference>
<sequence length="48" mass="5445">MTVLDAIIAAGFKCQTEWNEYRIAHVDADTVTMIIGICYRNVQTRPDT</sequence>
<evidence type="ECO:0000313" key="1">
    <source>
        <dbReference type="EMBL" id="ACL16567.1"/>
    </source>
</evidence>
<organism evidence="1 2">
    <name type="scientific">Methanosphaerula palustris (strain ATCC BAA-1556 / DSM 19958 / E1-9c)</name>
    <dbReference type="NCBI Taxonomy" id="521011"/>
    <lineage>
        <taxon>Archaea</taxon>
        <taxon>Methanobacteriati</taxon>
        <taxon>Methanobacteriota</taxon>
        <taxon>Stenosarchaea group</taxon>
        <taxon>Methanomicrobia</taxon>
        <taxon>Methanomicrobiales</taxon>
        <taxon>Methanoregulaceae</taxon>
        <taxon>Methanosphaerula</taxon>
    </lineage>
</organism>
<dbReference type="KEGG" id="mpl:Mpal_1229"/>